<dbReference type="EMBL" id="JAUSQM010000001">
    <property type="protein sequence ID" value="MDP9823620.1"/>
    <property type="molecule type" value="Genomic_DNA"/>
</dbReference>
<accession>A0ABT9NUE8</accession>
<comment type="caution">
    <text evidence="1">The sequence shown here is derived from an EMBL/GenBank/DDBJ whole genome shotgun (WGS) entry which is preliminary data.</text>
</comment>
<dbReference type="RefSeq" id="WP_155993199.1">
    <property type="nucleotide sequence ID" value="NZ_CCXJ01000420.1"/>
</dbReference>
<gene>
    <name evidence="1" type="ORF">J2S59_003429</name>
</gene>
<name>A0ABT9NUE8_9ACTN</name>
<sequence>MSDGGMGAITSAETMWQQDDSGIAAVVAQLCDARLVARATDPCRDLPEESPEDRVAGDGATQICTGFVTDERLPTANAAERPKGRSAAFVQVSGCSLRSFGVAE</sequence>
<reference evidence="1 2" key="1">
    <citation type="submission" date="2023-07" db="EMBL/GenBank/DDBJ databases">
        <title>Sequencing the genomes of 1000 actinobacteria strains.</title>
        <authorList>
            <person name="Klenk H.-P."/>
        </authorList>
    </citation>
    <scope>NUCLEOTIDE SEQUENCE [LARGE SCALE GENOMIC DNA]</scope>
    <source>
        <strain evidence="1 2">GD13</strain>
    </source>
</reference>
<proteinExistence type="predicted"/>
<organism evidence="1 2">
    <name type="scientific">Nocardioides massiliensis</name>
    <dbReference type="NCBI Taxonomy" id="1325935"/>
    <lineage>
        <taxon>Bacteria</taxon>
        <taxon>Bacillati</taxon>
        <taxon>Actinomycetota</taxon>
        <taxon>Actinomycetes</taxon>
        <taxon>Propionibacteriales</taxon>
        <taxon>Nocardioidaceae</taxon>
        <taxon>Nocardioides</taxon>
    </lineage>
</organism>
<dbReference type="Proteomes" id="UP001240447">
    <property type="component" value="Unassembled WGS sequence"/>
</dbReference>
<protein>
    <submittedName>
        <fullName evidence="1">Uncharacterized protein</fullName>
    </submittedName>
</protein>
<evidence type="ECO:0000313" key="2">
    <source>
        <dbReference type="Proteomes" id="UP001240447"/>
    </source>
</evidence>
<evidence type="ECO:0000313" key="1">
    <source>
        <dbReference type="EMBL" id="MDP9823620.1"/>
    </source>
</evidence>
<keyword evidence="2" id="KW-1185">Reference proteome</keyword>